<evidence type="ECO:0000256" key="4">
    <source>
        <dbReference type="ARBA" id="ARBA00023004"/>
    </source>
</evidence>
<keyword evidence="6" id="KW-1185">Reference proteome</keyword>
<dbReference type="GO" id="GO:0046872">
    <property type="term" value="F:metal ion binding"/>
    <property type="evidence" value="ECO:0007669"/>
    <property type="project" value="UniProtKB-KW"/>
</dbReference>
<dbReference type="GO" id="GO:0019825">
    <property type="term" value="F:oxygen binding"/>
    <property type="evidence" value="ECO:0007669"/>
    <property type="project" value="InterPro"/>
</dbReference>
<reference evidence="5 6" key="1">
    <citation type="submission" date="2014-12" db="EMBL/GenBank/DDBJ databases">
        <title>Genome sequencing of Chryseobacterium taiwanense TPW19.</title>
        <authorList>
            <person name="Tan P.W."/>
            <person name="Chan K.-G."/>
        </authorList>
    </citation>
    <scope>NUCLEOTIDE SEQUENCE [LARGE SCALE GENOMIC DNA]</scope>
    <source>
        <strain evidence="5 6">TPW19</strain>
    </source>
</reference>
<dbReference type="CDD" id="cd08916">
    <property type="entry name" value="TrHb3_P"/>
    <property type="match status" value="1"/>
</dbReference>
<dbReference type="InterPro" id="IPR012292">
    <property type="entry name" value="Globin/Proto"/>
</dbReference>
<sequence>MKKLETREDIEQLVNSFYTKVIKDEKIASFFTDIAKVDWEQHLPKMYSFWESILFGQMTYKGNPMGAHFPVNEIKAMEQEHFERWLELWTQTIEENFAGENADLAIYKAQNIAKLMAFKMEIARRL</sequence>
<keyword evidence="2" id="KW-0349">Heme</keyword>
<name>A0A0B4CKC8_9FLAO</name>
<keyword evidence="3" id="KW-0479">Metal-binding</keyword>
<keyword evidence="4" id="KW-0408">Iron</keyword>
<evidence type="ECO:0000313" key="5">
    <source>
        <dbReference type="EMBL" id="KIC61709.1"/>
    </source>
</evidence>
<dbReference type="InterPro" id="IPR009050">
    <property type="entry name" value="Globin-like_sf"/>
</dbReference>
<dbReference type="STRING" id="363331.RM51_15015"/>
<organism evidence="5 6">
    <name type="scientific">Chryseobacterium taiwanense</name>
    <dbReference type="NCBI Taxonomy" id="363331"/>
    <lineage>
        <taxon>Bacteria</taxon>
        <taxon>Pseudomonadati</taxon>
        <taxon>Bacteroidota</taxon>
        <taxon>Flavobacteriia</taxon>
        <taxon>Flavobacteriales</taxon>
        <taxon>Weeksellaceae</taxon>
        <taxon>Chryseobacterium group</taxon>
        <taxon>Chryseobacterium</taxon>
    </lineage>
</organism>
<evidence type="ECO:0000256" key="2">
    <source>
        <dbReference type="ARBA" id="ARBA00022617"/>
    </source>
</evidence>
<comment type="caution">
    <text evidence="5">The sequence shown here is derived from an EMBL/GenBank/DDBJ whole genome shotgun (WGS) entry which is preliminary data.</text>
</comment>
<dbReference type="SUPFAM" id="SSF46458">
    <property type="entry name" value="Globin-like"/>
    <property type="match status" value="1"/>
</dbReference>
<dbReference type="InterPro" id="IPR001486">
    <property type="entry name" value="Hemoglobin_trunc"/>
</dbReference>
<keyword evidence="1" id="KW-0813">Transport</keyword>
<evidence type="ECO:0000256" key="3">
    <source>
        <dbReference type="ARBA" id="ARBA00022723"/>
    </source>
</evidence>
<accession>A0A0B4CKC8</accession>
<dbReference type="Proteomes" id="UP000031167">
    <property type="component" value="Unassembled WGS sequence"/>
</dbReference>
<dbReference type="RefSeq" id="WP_039371357.1">
    <property type="nucleotide sequence ID" value="NZ_JWTA01000015.1"/>
</dbReference>
<proteinExistence type="predicted"/>
<evidence type="ECO:0000313" key="6">
    <source>
        <dbReference type="Proteomes" id="UP000031167"/>
    </source>
</evidence>
<dbReference type="AlphaFoldDB" id="A0A0B4CKC8"/>
<protein>
    <submittedName>
        <fullName evidence="5">SEC-independent protein translocase TATC</fullName>
    </submittedName>
</protein>
<dbReference type="EMBL" id="JWTA01000015">
    <property type="protein sequence ID" value="KIC61709.1"/>
    <property type="molecule type" value="Genomic_DNA"/>
</dbReference>
<gene>
    <name evidence="5" type="ORF">RM51_15015</name>
</gene>
<dbReference type="OrthoDB" id="25954at2"/>
<evidence type="ECO:0000256" key="1">
    <source>
        <dbReference type="ARBA" id="ARBA00022448"/>
    </source>
</evidence>
<dbReference type="GO" id="GO:0020037">
    <property type="term" value="F:heme binding"/>
    <property type="evidence" value="ECO:0007669"/>
    <property type="project" value="InterPro"/>
</dbReference>
<dbReference type="Pfam" id="PF01152">
    <property type="entry name" value="Bac_globin"/>
    <property type="match status" value="1"/>
</dbReference>
<dbReference type="Gene3D" id="1.10.490.10">
    <property type="entry name" value="Globins"/>
    <property type="match status" value="1"/>
</dbReference>